<evidence type="ECO:0000259" key="11">
    <source>
        <dbReference type="PROSITE" id="PS50075"/>
    </source>
</evidence>
<dbReference type="InterPro" id="IPR050091">
    <property type="entry name" value="PKS_NRPS_Biosynth_Enz"/>
</dbReference>
<dbReference type="PROSITE" id="PS00606">
    <property type="entry name" value="KS3_1"/>
    <property type="match status" value="1"/>
</dbReference>
<keyword evidence="6" id="KW-0045">Antibiotic biosynthesis</keyword>
<keyword evidence="7" id="KW-0511">Multifunctional enzyme</keyword>
<keyword evidence="3" id="KW-0597">Phosphoprotein</keyword>
<feature type="region of interest" description="Disordered" evidence="10">
    <location>
        <begin position="1007"/>
        <end position="1058"/>
    </location>
</feature>
<feature type="domain" description="Ketosynthase family 3 (KS3)" evidence="12">
    <location>
        <begin position="12"/>
        <end position="438"/>
    </location>
</feature>
<evidence type="ECO:0000256" key="7">
    <source>
        <dbReference type="ARBA" id="ARBA00023268"/>
    </source>
</evidence>
<dbReference type="SMART" id="SM00823">
    <property type="entry name" value="PKS_PP"/>
    <property type="match status" value="1"/>
</dbReference>
<dbReference type="Gene3D" id="3.40.50.720">
    <property type="entry name" value="NAD(P)-binding Rossmann-like Domain"/>
    <property type="match status" value="1"/>
</dbReference>
<dbReference type="PROSITE" id="PS50075">
    <property type="entry name" value="CARRIER"/>
    <property type="match status" value="1"/>
</dbReference>
<dbReference type="InterPro" id="IPR049552">
    <property type="entry name" value="PKS_DH_N"/>
</dbReference>
<evidence type="ECO:0000256" key="1">
    <source>
        <dbReference type="ARBA" id="ARBA00004792"/>
    </source>
</evidence>
<dbReference type="Gene3D" id="3.30.70.3290">
    <property type="match status" value="1"/>
</dbReference>
<feature type="compositionally biased region" description="Basic and acidic residues" evidence="10">
    <location>
        <begin position="1011"/>
        <end position="1020"/>
    </location>
</feature>
<comment type="caution">
    <text evidence="14">The sequence shown here is derived from an EMBL/GenBank/DDBJ whole genome shotgun (WGS) entry which is preliminary data.</text>
</comment>
<dbReference type="InterPro" id="IPR013149">
    <property type="entry name" value="ADH-like_C"/>
</dbReference>
<dbReference type="SUPFAM" id="SSF50129">
    <property type="entry name" value="GroES-like"/>
    <property type="match status" value="1"/>
</dbReference>
<dbReference type="InterPro" id="IPR032821">
    <property type="entry name" value="PKS_assoc"/>
</dbReference>
<name>A0ABV9GHV2_9ACTN</name>
<evidence type="ECO:0000259" key="12">
    <source>
        <dbReference type="PROSITE" id="PS52004"/>
    </source>
</evidence>
<dbReference type="InterPro" id="IPR020807">
    <property type="entry name" value="PKS_DH"/>
</dbReference>
<dbReference type="PANTHER" id="PTHR43775">
    <property type="entry name" value="FATTY ACID SYNTHASE"/>
    <property type="match status" value="1"/>
</dbReference>
<dbReference type="InterPro" id="IPR016035">
    <property type="entry name" value="Acyl_Trfase/lysoPLipase"/>
</dbReference>
<evidence type="ECO:0000313" key="15">
    <source>
        <dbReference type="Proteomes" id="UP001595993"/>
    </source>
</evidence>
<evidence type="ECO:0000256" key="5">
    <source>
        <dbReference type="ARBA" id="ARBA00022857"/>
    </source>
</evidence>
<accession>A0ABV9GHV2</accession>
<evidence type="ECO:0000256" key="10">
    <source>
        <dbReference type="SAM" id="MobiDB-lite"/>
    </source>
</evidence>
<reference evidence="15" key="1">
    <citation type="journal article" date="2019" name="Int. J. Syst. Evol. Microbiol.">
        <title>The Global Catalogue of Microorganisms (GCM) 10K type strain sequencing project: providing services to taxonomists for standard genome sequencing and annotation.</title>
        <authorList>
            <consortium name="The Broad Institute Genomics Platform"/>
            <consortium name="The Broad Institute Genome Sequencing Center for Infectious Disease"/>
            <person name="Wu L."/>
            <person name="Ma J."/>
        </authorList>
    </citation>
    <scope>NUCLEOTIDE SEQUENCE [LARGE SCALE GENOMIC DNA]</scope>
    <source>
        <strain evidence="15">CGMCC 4.7139</strain>
    </source>
</reference>
<dbReference type="InterPro" id="IPR011032">
    <property type="entry name" value="GroES-like_sf"/>
</dbReference>
<dbReference type="InterPro" id="IPR020806">
    <property type="entry name" value="PKS_PP-bd"/>
</dbReference>
<proteinExistence type="predicted"/>
<dbReference type="PROSITE" id="PS00012">
    <property type="entry name" value="PHOSPHOPANTETHEINE"/>
    <property type="match status" value="1"/>
</dbReference>
<dbReference type="Pfam" id="PF16197">
    <property type="entry name" value="KAsynt_C_assoc"/>
    <property type="match status" value="1"/>
</dbReference>
<dbReference type="Gene3D" id="3.10.129.110">
    <property type="entry name" value="Polyketide synthase dehydratase"/>
    <property type="match status" value="1"/>
</dbReference>
<dbReference type="InterPro" id="IPR018201">
    <property type="entry name" value="Ketoacyl_synth_AS"/>
</dbReference>
<dbReference type="InterPro" id="IPR036736">
    <property type="entry name" value="ACP-like_sf"/>
</dbReference>
<dbReference type="Pfam" id="PF08240">
    <property type="entry name" value="ADH_N"/>
    <property type="match status" value="1"/>
</dbReference>
<dbReference type="InterPro" id="IPR006162">
    <property type="entry name" value="Ppantetheine_attach_site"/>
</dbReference>
<dbReference type="InterPro" id="IPR016036">
    <property type="entry name" value="Malonyl_transacylase_ACP-bd"/>
</dbReference>
<dbReference type="PROSITE" id="PS52019">
    <property type="entry name" value="PKS_MFAS_DH"/>
    <property type="match status" value="1"/>
</dbReference>
<feature type="region of interest" description="N-terminal hotdog fold" evidence="9">
    <location>
        <begin position="908"/>
        <end position="1033"/>
    </location>
</feature>
<dbReference type="Pfam" id="PF14765">
    <property type="entry name" value="PS-DH"/>
    <property type="match status" value="1"/>
</dbReference>
<dbReference type="InterPro" id="IPR014030">
    <property type="entry name" value="Ketoacyl_synth_N"/>
</dbReference>
<dbReference type="PANTHER" id="PTHR43775:SF51">
    <property type="entry name" value="INACTIVE PHENOLPHTHIOCEROL SYNTHESIS POLYKETIDE SYNTHASE TYPE I PKS1-RELATED"/>
    <property type="match status" value="1"/>
</dbReference>
<keyword evidence="8" id="KW-0012">Acyltransferase</keyword>
<dbReference type="Gene3D" id="3.90.180.10">
    <property type="entry name" value="Medium-chain alcohol dehydrogenases, catalytic domain"/>
    <property type="match status" value="1"/>
</dbReference>
<dbReference type="SUPFAM" id="SSF55048">
    <property type="entry name" value="Probable ACP-binding domain of malonyl-CoA ACP transacylase"/>
    <property type="match status" value="1"/>
</dbReference>
<dbReference type="Pfam" id="PF00550">
    <property type="entry name" value="PP-binding"/>
    <property type="match status" value="1"/>
</dbReference>
<dbReference type="Pfam" id="PF02801">
    <property type="entry name" value="Ketoacyl-synt_C"/>
    <property type="match status" value="1"/>
</dbReference>
<dbReference type="SUPFAM" id="SSF51735">
    <property type="entry name" value="NAD(P)-binding Rossmann-fold domains"/>
    <property type="match status" value="3"/>
</dbReference>
<dbReference type="Gene3D" id="3.40.50.11460">
    <property type="match status" value="1"/>
</dbReference>
<protein>
    <submittedName>
        <fullName evidence="14">Type I polyketide synthase</fullName>
    </submittedName>
</protein>
<dbReference type="InterPro" id="IPR049900">
    <property type="entry name" value="PKS_mFAS_DH"/>
</dbReference>
<dbReference type="InterPro" id="IPR055123">
    <property type="entry name" value="SpnB-like_Rossmann"/>
</dbReference>
<feature type="region of interest" description="Disordered" evidence="10">
    <location>
        <begin position="438"/>
        <end position="457"/>
    </location>
</feature>
<dbReference type="Gene3D" id="3.40.47.10">
    <property type="match status" value="1"/>
</dbReference>
<evidence type="ECO:0000256" key="2">
    <source>
        <dbReference type="ARBA" id="ARBA00022450"/>
    </source>
</evidence>
<dbReference type="CDD" id="cd05195">
    <property type="entry name" value="enoyl_red"/>
    <property type="match status" value="1"/>
</dbReference>
<dbReference type="PROSITE" id="PS52004">
    <property type="entry name" value="KS3_2"/>
    <property type="match status" value="1"/>
</dbReference>
<dbReference type="InterPro" id="IPR057326">
    <property type="entry name" value="KR_dom"/>
</dbReference>
<dbReference type="InterPro" id="IPR049551">
    <property type="entry name" value="PKS_DH_C"/>
</dbReference>
<evidence type="ECO:0000256" key="9">
    <source>
        <dbReference type="PROSITE-ProRule" id="PRU01363"/>
    </source>
</evidence>
<dbReference type="InterPro" id="IPR013968">
    <property type="entry name" value="PKS_KR"/>
</dbReference>
<dbReference type="SUPFAM" id="SSF52151">
    <property type="entry name" value="FabD/lysophospholipase-like"/>
    <property type="match status" value="1"/>
</dbReference>
<feature type="region of interest" description="C-terminal hotdog fold" evidence="9">
    <location>
        <begin position="1055"/>
        <end position="1189"/>
    </location>
</feature>
<dbReference type="Pfam" id="PF00109">
    <property type="entry name" value="ketoacyl-synt"/>
    <property type="match status" value="1"/>
</dbReference>
<keyword evidence="2" id="KW-0596">Phosphopantetheine</keyword>
<dbReference type="Pfam" id="PF21089">
    <property type="entry name" value="PKS_DH_N"/>
    <property type="match status" value="1"/>
</dbReference>
<dbReference type="InterPro" id="IPR020843">
    <property type="entry name" value="ER"/>
</dbReference>
<feature type="domain" description="PKS/mFAS DH" evidence="13">
    <location>
        <begin position="908"/>
        <end position="1189"/>
    </location>
</feature>
<evidence type="ECO:0000256" key="4">
    <source>
        <dbReference type="ARBA" id="ARBA00022679"/>
    </source>
</evidence>
<dbReference type="SUPFAM" id="SSF53901">
    <property type="entry name" value="Thiolase-like"/>
    <property type="match status" value="1"/>
</dbReference>
<dbReference type="SUPFAM" id="SSF47336">
    <property type="entry name" value="ACP-like"/>
    <property type="match status" value="1"/>
</dbReference>
<evidence type="ECO:0000256" key="8">
    <source>
        <dbReference type="ARBA" id="ARBA00023315"/>
    </source>
</evidence>
<dbReference type="SMART" id="SM00822">
    <property type="entry name" value="PKS_KR"/>
    <property type="match status" value="1"/>
</dbReference>
<feature type="region of interest" description="Disordered" evidence="10">
    <location>
        <begin position="1955"/>
        <end position="1991"/>
    </location>
</feature>
<dbReference type="SMART" id="SM00827">
    <property type="entry name" value="PKS_AT"/>
    <property type="match status" value="1"/>
</dbReference>
<dbReference type="InterPro" id="IPR016039">
    <property type="entry name" value="Thiolase-like"/>
</dbReference>
<dbReference type="Proteomes" id="UP001595993">
    <property type="component" value="Unassembled WGS sequence"/>
</dbReference>
<dbReference type="CDD" id="cd08956">
    <property type="entry name" value="KR_3_FAS_SDR_x"/>
    <property type="match status" value="1"/>
</dbReference>
<dbReference type="Gene3D" id="3.40.366.10">
    <property type="entry name" value="Malonyl-Coenzyme A Acyl Carrier Protein, domain 2"/>
    <property type="match status" value="1"/>
</dbReference>
<dbReference type="InterPro" id="IPR013154">
    <property type="entry name" value="ADH-like_N"/>
</dbReference>
<dbReference type="Pfam" id="PF00107">
    <property type="entry name" value="ADH_zinc_N"/>
    <property type="match status" value="1"/>
</dbReference>
<dbReference type="Pfam" id="PF22953">
    <property type="entry name" value="SpnB_Rossmann"/>
    <property type="match status" value="1"/>
</dbReference>
<dbReference type="SMART" id="SM00826">
    <property type="entry name" value="PKS_DH"/>
    <property type="match status" value="1"/>
</dbReference>
<dbReference type="CDD" id="cd00833">
    <property type="entry name" value="PKS"/>
    <property type="match status" value="1"/>
</dbReference>
<dbReference type="SMART" id="SM00829">
    <property type="entry name" value="PKS_ER"/>
    <property type="match status" value="1"/>
</dbReference>
<dbReference type="EMBL" id="JBHSFE010000038">
    <property type="protein sequence ID" value="MFC4612665.1"/>
    <property type="molecule type" value="Genomic_DNA"/>
</dbReference>
<keyword evidence="5" id="KW-0521">NADP</keyword>
<dbReference type="Pfam" id="PF00698">
    <property type="entry name" value="Acyl_transf_1"/>
    <property type="match status" value="1"/>
</dbReference>
<feature type="active site" description="Proton donor; for dehydratase activity" evidence="9">
    <location>
        <position position="1116"/>
    </location>
</feature>
<dbReference type="Pfam" id="PF08659">
    <property type="entry name" value="KR"/>
    <property type="match status" value="1"/>
</dbReference>
<evidence type="ECO:0000259" key="13">
    <source>
        <dbReference type="PROSITE" id="PS52019"/>
    </source>
</evidence>
<dbReference type="InterPro" id="IPR020841">
    <property type="entry name" value="PKS_Beta-ketoAc_synthase_dom"/>
</dbReference>
<dbReference type="SMART" id="SM00825">
    <property type="entry name" value="PKS_KS"/>
    <property type="match status" value="1"/>
</dbReference>
<gene>
    <name evidence="14" type="ORF">ACFO9E_33690</name>
</gene>
<dbReference type="InterPro" id="IPR014031">
    <property type="entry name" value="Ketoacyl_synth_C"/>
</dbReference>
<keyword evidence="15" id="KW-1185">Reference proteome</keyword>
<dbReference type="InterPro" id="IPR014043">
    <property type="entry name" value="Acyl_transferase_dom"/>
</dbReference>
<dbReference type="Gene3D" id="1.10.1200.10">
    <property type="entry name" value="ACP-like"/>
    <property type="match status" value="1"/>
</dbReference>
<evidence type="ECO:0000256" key="6">
    <source>
        <dbReference type="ARBA" id="ARBA00023194"/>
    </source>
</evidence>
<comment type="pathway">
    <text evidence="1">Antibiotic biosynthesis.</text>
</comment>
<dbReference type="InterPro" id="IPR009081">
    <property type="entry name" value="PP-bd_ACP"/>
</dbReference>
<dbReference type="InterPro" id="IPR036291">
    <property type="entry name" value="NAD(P)-bd_dom_sf"/>
</dbReference>
<dbReference type="InterPro" id="IPR042104">
    <property type="entry name" value="PKS_dehydratase_sf"/>
</dbReference>
<sequence length="2072" mass="216923">MIRESASPHGEQDAIAIVSMGCRYPGGVRTPEDLWQLVAAGGDAITEFPDNRGWDLADIYDPSPDAVGKSSTRHGGFLHDADMFDAKFFGISPREAAGMDPQQRLLLEVAWDTFERAGLDRAGLAGANVGVFVGAMAQEYGPRLHEDSQGSGGYRITGSTTSVASGRVAYYFGLRGPAITLDTACSSSLVALHIAAQALRLGECDMALAGGVAVMPTPGLFIDFSRQGGLSPDGRCKSFSDDADGTAWSEGAGLLLLERESDALARGHRILALIRGSATNQDGASNGLTAPNKSAQEEVITSAMSRAGIDPQDVDAVEAHGTGTELGDPIEARALAATYGRSRPPGRPLWLGSLKSNLGHTQAAAGVGGVIKMVQAMRAGVLPATLHVDRPSRHVEWAGSGLSLLTEARPWPRGDRPRRAAVSSFGISGTNAHLVLEEGSPAPADGEAATDEPARSAGGPFVWSLSAPSGDSLRTQAEVLGDFVIRSPEAAPEDVGHVLRSRTRFAHRGTVIADTKEDLAAGLRRLASKEPVPAVPGQYRSPTVLRGEARQGSVGPAFVFPGQGSQWREMGLALSEESEVFRDSMRACGEALAPYSGWQLTDALRGQALDRVDVVQPALFAVMVSLARLWESVGVRPAAVIGHSQGEIAAAHVAGALSLADACRIVALRSKALHTLAGSGGMVSVPLGAVDTQSLLDSVGGAARGIAVAALNGPHVTVVAGGDEALTDLLTACERQGVDAKRIDVDYASHTAAMEVLREPLAQQLTGVLPRRAAVPMYSTLTGEAVDTTVLDASYWYDNLRGTVRFQPAVERLIARRHRAFIEISPHPVLAMGLLDILDGAGVQGTVIGSIRRGTGLSQFVASAAAAQASGVAVDLSSIQPQGRRIDLPSFAFTRSRYWVTAPAGTSGSGTGAFDTVHIPMPSGQSVFTATIDPSRHPWLTGHVVRESTLVPATALLSLAAEAGAAVGCAKVDEFTVGVPLPVPGEGTADVRVVLETADAAGRRKLTVHARRQDGPDWVEHASGVLTPTGDDAATDADTDSAAPHATAQWPPADASPVDLTGAYDRLAERGYRYGPAFTGLRRMWVRGEETFAEVTLPQEAATTSPYATAHPALLDAALHAALLQAGRDLLVPFTWRGVTLPRSGARTLSVRMARDEGGLSVQCVDEHGRTVASVDSLVLRPLPEAGAGAANESDDRAANFELAWEPVPGGEPLPAGKWSTLSAPGLGAARDFPDLESVPSPVPHILVAPVEGAGTADDSGSLPAAMDRLTGEVTDLLQGWLADRRFSSARLAVLTRRALDVTGREPVQGLASSVVTGLVRAAQAEHPDTFLLVDVDEDPASADALGVALACGAPETAVREGKVYRPRLRTPGGDGLWAPDGHREWRLDVTSKGTLDNLALVPHPEAAQPLGPREVRIEVRAAGLNFRDIAVGMGLVATEKTMGSEGAGVVTEVGADVTRVAVGDRVFGVFERSLGPVAVADERMIKGIPAGWTHAQAASVPIVFITAYQCLVEVAGIQPGESVLIHTATGGVGLAAIQLARHLGAEVFTTAGPSKHGMLRDWGIPADHIASSRSLSFEDDFRRATGGRGIDVVLNSLANEAIDASLRLLAPGGRFAEMGKTDIRDVVRTEEQYPGITYRAYNILGVGPERIGEVLGELIALFESGALAHLPLRAWDIHQGHVPLRMLSRAKQRGKLALTMRRSLDTERPALITGGVDGLGAVLARHLVTAHGARRLLLLSRRGPAAPGASELAAELAGLGAEAQILACDVTDRAALAKVIAEHSPGSVFHTAGVLDDGLITQMTPARMRAVVGPKAHAAWYLHELTEDLDLSAFVLFSSAAGVIGGPGQSNYAAANAFLDALAQYRRTRGLEATSLAWGLWEQPTGMTSHLTGPDVVALARIGIAPMATDQALRLLDEGLASARPFLVSLRPAHDGPRPGGRAAGLFQGLREERPAGRGTPVAPVIIPAPGRADQEAASADRSPRPLSGHTDQTLVEMVCAHAAEVLGYTDTVTVGPTDSFKELGFDSLLSVDLRNRLNAATGLRLPAEAVLRNPTPQALVEYMLAEPVAE</sequence>
<dbReference type="InterPro" id="IPR001227">
    <property type="entry name" value="Ac_transferase_dom_sf"/>
</dbReference>
<evidence type="ECO:0000313" key="14">
    <source>
        <dbReference type="EMBL" id="MFC4612665.1"/>
    </source>
</evidence>
<feature type="domain" description="Carrier" evidence="11">
    <location>
        <begin position="1994"/>
        <end position="2069"/>
    </location>
</feature>
<organism evidence="14 15">
    <name type="scientific">Streptomyces maoxianensis</name>
    <dbReference type="NCBI Taxonomy" id="1459942"/>
    <lineage>
        <taxon>Bacteria</taxon>
        <taxon>Bacillati</taxon>
        <taxon>Actinomycetota</taxon>
        <taxon>Actinomycetes</taxon>
        <taxon>Kitasatosporales</taxon>
        <taxon>Streptomycetaceae</taxon>
        <taxon>Streptomyces</taxon>
    </lineage>
</organism>
<keyword evidence="4" id="KW-0808">Transferase</keyword>
<evidence type="ECO:0000256" key="3">
    <source>
        <dbReference type="ARBA" id="ARBA00022553"/>
    </source>
</evidence>
<feature type="active site" description="Proton acceptor; for dehydratase activity" evidence="9">
    <location>
        <position position="943"/>
    </location>
</feature>